<keyword evidence="4" id="KW-1185">Reference proteome</keyword>
<evidence type="ECO:0000313" key="3">
    <source>
        <dbReference type="EMBL" id="OWF40772.1"/>
    </source>
</evidence>
<feature type="binding site" description="axial binding residue" evidence="2">
    <location>
        <position position="416"/>
    </location>
    <ligand>
        <name>heme</name>
        <dbReference type="ChEBI" id="CHEBI:30413"/>
    </ligand>
    <ligandPart>
        <name>Fe</name>
        <dbReference type="ChEBI" id="CHEBI:18248"/>
    </ligandPart>
</feature>
<dbReference type="PANTHER" id="PTHR24280">
    <property type="entry name" value="CYTOCHROME P450 20A1"/>
    <property type="match status" value="1"/>
</dbReference>
<dbReference type="GO" id="GO:0004497">
    <property type="term" value="F:monooxygenase activity"/>
    <property type="evidence" value="ECO:0007669"/>
    <property type="project" value="InterPro"/>
</dbReference>
<evidence type="ECO:0000313" key="4">
    <source>
        <dbReference type="Proteomes" id="UP000242188"/>
    </source>
</evidence>
<dbReference type="InterPro" id="IPR001128">
    <property type="entry name" value="Cyt_P450"/>
</dbReference>
<dbReference type="STRING" id="6573.A0A210PWD9"/>
<gene>
    <name evidence="3" type="ORF">KP79_PYT19152</name>
</gene>
<dbReference type="InterPro" id="IPR052666">
    <property type="entry name" value="CYP450_20A1-like"/>
</dbReference>
<dbReference type="SUPFAM" id="SSF48264">
    <property type="entry name" value="Cytochrome P450"/>
    <property type="match status" value="1"/>
</dbReference>
<comment type="caution">
    <text evidence="3">The sequence shown here is derived from an EMBL/GenBank/DDBJ whole genome shotgun (WGS) entry which is preliminary data.</text>
</comment>
<proteinExistence type="inferred from homology"/>
<dbReference type="GO" id="GO:0016705">
    <property type="term" value="F:oxidoreductase activity, acting on paired donors, with incorporation or reduction of molecular oxygen"/>
    <property type="evidence" value="ECO:0007669"/>
    <property type="project" value="InterPro"/>
</dbReference>
<keyword evidence="2" id="KW-0408">Iron</keyword>
<evidence type="ECO:0000256" key="1">
    <source>
        <dbReference type="ARBA" id="ARBA00010617"/>
    </source>
</evidence>
<dbReference type="GO" id="GO:0005506">
    <property type="term" value="F:iron ion binding"/>
    <property type="evidence" value="ECO:0007669"/>
    <property type="project" value="InterPro"/>
</dbReference>
<dbReference type="GO" id="GO:0016020">
    <property type="term" value="C:membrane"/>
    <property type="evidence" value="ECO:0007669"/>
    <property type="project" value="TreeGrafter"/>
</dbReference>
<dbReference type="PRINTS" id="PR00463">
    <property type="entry name" value="EP450I"/>
</dbReference>
<organism evidence="3 4">
    <name type="scientific">Mizuhopecten yessoensis</name>
    <name type="common">Japanese scallop</name>
    <name type="synonym">Patinopecten yessoensis</name>
    <dbReference type="NCBI Taxonomy" id="6573"/>
    <lineage>
        <taxon>Eukaryota</taxon>
        <taxon>Metazoa</taxon>
        <taxon>Spiralia</taxon>
        <taxon>Lophotrochozoa</taxon>
        <taxon>Mollusca</taxon>
        <taxon>Bivalvia</taxon>
        <taxon>Autobranchia</taxon>
        <taxon>Pteriomorphia</taxon>
        <taxon>Pectinida</taxon>
        <taxon>Pectinoidea</taxon>
        <taxon>Pectinidae</taxon>
        <taxon>Mizuhopecten</taxon>
    </lineage>
</organism>
<sequence>MLEFGIFTVTLLVSVLGLLIYLYPGSAKPSSIPGLEPTTQEAGNIPEINRAGSLHEFLLDLHKQFGSIVSFWIGKENYVSIASPELFKEHQGVFDRPPCLFIMFEPLVGPKSIQYANKSDGRARRHTYDKAFSHDNMKRYYQTYQDVSDELVKKWSSLTKDEHIPLSVDMSAVALKISLITMFGGTFVNDKDVLEFQRHYNIMWLEMEGRLTENEPQKDSPRTKVFEEALKGTSSLIAKVVKHRRDNPPIQGQELIIDLVIKYSDGDDELLNSDAISYTVGGFHTTGNLLTWAFYFLASHPEVQEKAFREIKKELGNKEAFSNLMFRYVRQIVDETLRCAVVAPFAARFQDFESELGGHKITKNTPVIHSLGVTMKDEKYWPLPNKFDPDRFSPENKKTRPPLTFQPFGFAGKRVCPGYRFAYAEATVCLVTLLGNFKVKLVDDEVINPVYGLITRPEKEIWIKIEKR</sequence>
<evidence type="ECO:0000256" key="2">
    <source>
        <dbReference type="PIRSR" id="PIRSR602401-1"/>
    </source>
</evidence>
<accession>A0A210PWD9</accession>
<dbReference type="OrthoDB" id="1470350at2759"/>
<keyword evidence="2" id="KW-0479">Metal-binding</keyword>
<name>A0A210PWD9_MIZYE</name>
<dbReference type="Gene3D" id="1.10.630.10">
    <property type="entry name" value="Cytochrome P450"/>
    <property type="match status" value="1"/>
</dbReference>
<keyword evidence="2" id="KW-0349">Heme</keyword>
<comment type="cofactor">
    <cofactor evidence="2">
        <name>heme</name>
        <dbReference type="ChEBI" id="CHEBI:30413"/>
    </cofactor>
</comment>
<dbReference type="PANTHER" id="PTHR24280:SF4">
    <property type="entry name" value="CYTOCHROME P450 20A1"/>
    <property type="match status" value="1"/>
</dbReference>
<protein>
    <submittedName>
        <fullName evidence="3">Cytochrome P450 20A1</fullName>
    </submittedName>
</protein>
<dbReference type="InterPro" id="IPR002401">
    <property type="entry name" value="Cyt_P450_E_grp-I"/>
</dbReference>
<dbReference type="GO" id="GO:0020037">
    <property type="term" value="F:heme binding"/>
    <property type="evidence" value="ECO:0007669"/>
    <property type="project" value="InterPro"/>
</dbReference>
<dbReference type="AlphaFoldDB" id="A0A210PWD9"/>
<dbReference type="Proteomes" id="UP000242188">
    <property type="component" value="Unassembled WGS sequence"/>
</dbReference>
<reference evidence="3 4" key="1">
    <citation type="journal article" date="2017" name="Nat. Ecol. Evol.">
        <title>Scallop genome provides insights into evolution of bilaterian karyotype and development.</title>
        <authorList>
            <person name="Wang S."/>
            <person name="Zhang J."/>
            <person name="Jiao W."/>
            <person name="Li J."/>
            <person name="Xun X."/>
            <person name="Sun Y."/>
            <person name="Guo X."/>
            <person name="Huan P."/>
            <person name="Dong B."/>
            <person name="Zhang L."/>
            <person name="Hu X."/>
            <person name="Sun X."/>
            <person name="Wang J."/>
            <person name="Zhao C."/>
            <person name="Wang Y."/>
            <person name="Wang D."/>
            <person name="Huang X."/>
            <person name="Wang R."/>
            <person name="Lv J."/>
            <person name="Li Y."/>
            <person name="Zhang Z."/>
            <person name="Liu B."/>
            <person name="Lu W."/>
            <person name="Hui Y."/>
            <person name="Liang J."/>
            <person name="Zhou Z."/>
            <person name="Hou R."/>
            <person name="Li X."/>
            <person name="Liu Y."/>
            <person name="Li H."/>
            <person name="Ning X."/>
            <person name="Lin Y."/>
            <person name="Zhao L."/>
            <person name="Xing Q."/>
            <person name="Dou J."/>
            <person name="Li Y."/>
            <person name="Mao J."/>
            <person name="Guo H."/>
            <person name="Dou H."/>
            <person name="Li T."/>
            <person name="Mu C."/>
            <person name="Jiang W."/>
            <person name="Fu Q."/>
            <person name="Fu X."/>
            <person name="Miao Y."/>
            <person name="Liu J."/>
            <person name="Yu Q."/>
            <person name="Li R."/>
            <person name="Liao H."/>
            <person name="Li X."/>
            <person name="Kong Y."/>
            <person name="Jiang Z."/>
            <person name="Chourrout D."/>
            <person name="Li R."/>
            <person name="Bao Z."/>
        </authorList>
    </citation>
    <scope>NUCLEOTIDE SEQUENCE [LARGE SCALE GENOMIC DNA]</scope>
    <source>
        <strain evidence="3 4">PY_sf001</strain>
    </source>
</reference>
<comment type="similarity">
    <text evidence="1">Belongs to the cytochrome P450 family.</text>
</comment>
<dbReference type="InterPro" id="IPR036396">
    <property type="entry name" value="Cyt_P450_sf"/>
</dbReference>
<dbReference type="EMBL" id="NEDP02005446">
    <property type="protein sequence ID" value="OWF40772.1"/>
    <property type="molecule type" value="Genomic_DNA"/>
</dbReference>
<dbReference type="Pfam" id="PF00067">
    <property type="entry name" value="p450"/>
    <property type="match status" value="1"/>
</dbReference>